<sequence length="707" mass="75352">MTATATSAEAGSAVTDLLPSYIRDAWWTPANPEKIAEVRDASTGEPVCRISTDGLDTRAAVAHARSAGQVSLGEMTIHQRALRLKHIAAYLDDHKQELYDLSDRTGSTRRDHLIDVDGGIGTLRVFSSKGRKELPNADVIVDGDVEQLSRDGSFLGEHIYTRLTGVAVQINAFNFPVWGMLEKLGPSFIAGVPTIVKPASQTAYVTQACVRLMLESGLMPEGAIQLISGSARDLLDHLDHRDHVAFTGSAGTAQTLRSHPKVQNEGVRFTAETDSLNAAILGPDAGPETPEFEAFIRSVTLEMAAKAGQKCTAVRRTIVPSEHVDTVIEALRSRIESRVVLGDPRDEATTVGALASKDQQAEVSRAVQTLLSAGGELCLGGPEGDLGAADAQAGAFFPPTVLSFADPRTPEVHSVEAFGPVTSVLGYADVDDAVELAALGGGSLVATVCTHDPHTAAAFARGIGSHHGRVLFLDRDDAKTSTGHGSPLPHLVHGGPGRAGGGEELGGVRAVKHYMQRTAVQGSPDLLTGVTGVWHRGAQANTATPETVASGEAVHPFRKSLAELRIGDQFASGLRKVSLEDILAFAESTGDTFYAHTNEEAAMANPFFPRRVAHGYLLVSWAAGLFVEPEPGPVLANTGLENLSFQTPVTYDDSIRVTLTAKQITPRETDDFGEVRWDTVLHNQHDEVVATYDVLTRVAKEKLPEWV</sequence>
<accession>A0A7Z0K9L7</accession>
<name>A0A7Z0K9L7_9MICC</name>
<comment type="caution">
    <text evidence="6">The sequence shown here is derived from an EMBL/GenBank/DDBJ whole genome shotgun (WGS) entry which is preliminary data.</text>
</comment>
<gene>
    <name evidence="6" type="ORF">HNR09_002242</name>
</gene>
<organism evidence="6 7">
    <name type="scientific">Nesterenkonia xinjiangensis</name>
    <dbReference type="NCBI Taxonomy" id="225327"/>
    <lineage>
        <taxon>Bacteria</taxon>
        <taxon>Bacillati</taxon>
        <taxon>Actinomycetota</taxon>
        <taxon>Actinomycetes</taxon>
        <taxon>Micrococcales</taxon>
        <taxon>Micrococcaceae</taxon>
        <taxon>Nesterenkonia</taxon>
    </lineage>
</organism>
<dbReference type="Gene3D" id="3.40.605.10">
    <property type="entry name" value="Aldehyde Dehydrogenase, Chain A, domain 1"/>
    <property type="match status" value="1"/>
</dbReference>
<dbReference type="EMBL" id="JACCFY010000001">
    <property type="protein sequence ID" value="NYJ78831.1"/>
    <property type="molecule type" value="Genomic_DNA"/>
</dbReference>
<dbReference type="InterPro" id="IPR016163">
    <property type="entry name" value="Ald_DH_C"/>
</dbReference>
<feature type="domain" description="Aldehyde dehydrogenase" evidence="4">
    <location>
        <begin position="27"/>
        <end position="518"/>
    </location>
</feature>
<keyword evidence="3 6" id="KW-0560">Oxidoreductase</keyword>
<dbReference type="Pfam" id="PF00171">
    <property type="entry name" value="Aldedh"/>
    <property type="match status" value="1"/>
</dbReference>
<dbReference type="SUPFAM" id="SSF53720">
    <property type="entry name" value="ALDH-like"/>
    <property type="match status" value="1"/>
</dbReference>
<evidence type="ECO:0000259" key="5">
    <source>
        <dbReference type="Pfam" id="PF01575"/>
    </source>
</evidence>
<dbReference type="EC" id="1.2.1.91" evidence="6"/>
<dbReference type="Gene3D" id="3.10.129.10">
    <property type="entry name" value="Hotdog Thioesterase"/>
    <property type="match status" value="1"/>
</dbReference>
<dbReference type="InterPro" id="IPR011966">
    <property type="entry name" value="PaaN-DH"/>
</dbReference>
<keyword evidence="7" id="KW-1185">Reference proteome</keyword>
<protein>
    <submittedName>
        <fullName evidence="6">Oxepin-CoA hydrolase/3-oxo-5,6-dehydrosuberyl-CoA semialdehyde dehydrogenase</fullName>
        <ecNumber evidence="6">1.2.1.91</ecNumber>
        <ecNumber evidence="6">3.3.2.12</ecNumber>
    </submittedName>
</protein>
<dbReference type="EC" id="3.3.2.12" evidence="6"/>
<dbReference type="PANTHER" id="PTHR43111:SF1">
    <property type="entry name" value="ALDEHYDE DEHYDROGENASE B-RELATED"/>
    <property type="match status" value="1"/>
</dbReference>
<evidence type="ECO:0000313" key="6">
    <source>
        <dbReference type="EMBL" id="NYJ78831.1"/>
    </source>
</evidence>
<dbReference type="InterPro" id="IPR016161">
    <property type="entry name" value="Ald_DH/histidinol_DH"/>
</dbReference>
<dbReference type="InterPro" id="IPR029069">
    <property type="entry name" value="HotDog_dom_sf"/>
</dbReference>
<comment type="similarity">
    <text evidence="1">Belongs to the enoyl-CoA hydratase/isomerase family.</text>
</comment>
<evidence type="ECO:0000313" key="7">
    <source>
        <dbReference type="Proteomes" id="UP000535437"/>
    </source>
</evidence>
<keyword evidence="6" id="KW-0378">Hydrolase</keyword>
<dbReference type="GO" id="GO:0016620">
    <property type="term" value="F:oxidoreductase activity, acting on the aldehyde or oxo group of donors, NAD or NADP as acceptor"/>
    <property type="evidence" value="ECO:0007669"/>
    <property type="project" value="InterPro"/>
</dbReference>
<dbReference type="Pfam" id="PF01575">
    <property type="entry name" value="MaoC_dehydratas"/>
    <property type="match status" value="1"/>
</dbReference>
<dbReference type="NCBIfam" id="NF008868">
    <property type="entry name" value="PRK11903.1"/>
    <property type="match status" value="1"/>
</dbReference>
<dbReference type="Gene3D" id="3.40.309.10">
    <property type="entry name" value="Aldehyde Dehydrogenase, Chain A, domain 2"/>
    <property type="match status" value="1"/>
</dbReference>
<dbReference type="Proteomes" id="UP000535437">
    <property type="component" value="Unassembled WGS sequence"/>
</dbReference>
<feature type="domain" description="MaoC-like" evidence="5">
    <location>
        <begin position="575"/>
        <end position="668"/>
    </location>
</feature>
<reference evidence="6 7" key="1">
    <citation type="submission" date="2020-07" db="EMBL/GenBank/DDBJ databases">
        <title>Sequencing the genomes of 1000 actinobacteria strains.</title>
        <authorList>
            <person name="Klenk H.-P."/>
        </authorList>
    </citation>
    <scope>NUCLEOTIDE SEQUENCE [LARGE SCALE GENOMIC DNA]</scope>
    <source>
        <strain evidence="6 7">DSM 15475</strain>
    </source>
</reference>
<dbReference type="CDD" id="cd07128">
    <property type="entry name" value="ALDH_MaoC-N"/>
    <property type="match status" value="1"/>
</dbReference>
<evidence type="ECO:0000256" key="2">
    <source>
        <dbReference type="ARBA" id="ARBA00009986"/>
    </source>
</evidence>
<proteinExistence type="inferred from homology"/>
<dbReference type="GO" id="GO:0016787">
    <property type="term" value="F:hydrolase activity"/>
    <property type="evidence" value="ECO:0007669"/>
    <property type="project" value="UniProtKB-KW"/>
</dbReference>
<dbReference type="PANTHER" id="PTHR43111">
    <property type="entry name" value="ALDEHYDE DEHYDROGENASE B-RELATED"/>
    <property type="match status" value="1"/>
</dbReference>
<comment type="similarity">
    <text evidence="2">Belongs to the aldehyde dehydrogenase family.</text>
</comment>
<evidence type="ECO:0000256" key="1">
    <source>
        <dbReference type="ARBA" id="ARBA00005254"/>
    </source>
</evidence>
<evidence type="ECO:0000259" key="4">
    <source>
        <dbReference type="Pfam" id="PF00171"/>
    </source>
</evidence>
<dbReference type="PROSITE" id="PS00070">
    <property type="entry name" value="ALDEHYDE_DEHYDR_CYS"/>
    <property type="match status" value="1"/>
</dbReference>
<dbReference type="SUPFAM" id="SSF54637">
    <property type="entry name" value="Thioesterase/thiol ester dehydrase-isomerase"/>
    <property type="match status" value="1"/>
</dbReference>
<dbReference type="InterPro" id="IPR002539">
    <property type="entry name" value="MaoC-like_dom"/>
</dbReference>
<dbReference type="InterPro" id="IPR016162">
    <property type="entry name" value="Ald_DH_N"/>
</dbReference>
<evidence type="ECO:0000256" key="3">
    <source>
        <dbReference type="ARBA" id="ARBA00023002"/>
    </source>
</evidence>
<dbReference type="AlphaFoldDB" id="A0A7Z0K9L7"/>
<dbReference type="InterPro" id="IPR015590">
    <property type="entry name" value="Aldehyde_DH_dom"/>
</dbReference>
<dbReference type="InterPro" id="IPR016160">
    <property type="entry name" value="Ald_DH_CS_CYS"/>
</dbReference>
<dbReference type="RefSeq" id="WP_179542125.1">
    <property type="nucleotide sequence ID" value="NZ_BAAALL010000001.1"/>
</dbReference>
<dbReference type="NCBIfam" id="TIGR02278">
    <property type="entry name" value="PaaN-DH"/>
    <property type="match status" value="1"/>
</dbReference>